<dbReference type="EMBL" id="KN824314">
    <property type="protein sequence ID" value="KIM25397.1"/>
    <property type="molecule type" value="Genomic_DNA"/>
</dbReference>
<reference evidence="2" key="2">
    <citation type="submission" date="2015-01" db="EMBL/GenBank/DDBJ databases">
        <title>Evolutionary Origins and Diversification of the Mycorrhizal Mutualists.</title>
        <authorList>
            <consortium name="DOE Joint Genome Institute"/>
            <consortium name="Mycorrhizal Genomics Consortium"/>
            <person name="Kohler A."/>
            <person name="Kuo A."/>
            <person name="Nagy L.G."/>
            <person name="Floudas D."/>
            <person name="Copeland A."/>
            <person name="Barry K.W."/>
            <person name="Cichocki N."/>
            <person name="Veneault-Fourrey C."/>
            <person name="LaButti K."/>
            <person name="Lindquist E.A."/>
            <person name="Lipzen A."/>
            <person name="Lundell T."/>
            <person name="Morin E."/>
            <person name="Murat C."/>
            <person name="Riley R."/>
            <person name="Ohm R."/>
            <person name="Sun H."/>
            <person name="Tunlid A."/>
            <person name="Henrissat B."/>
            <person name="Grigoriev I.V."/>
            <person name="Hibbett D.S."/>
            <person name="Martin F."/>
        </authorList>
    </citation>
    <scope>NUCLEOTIDE SEQUENCE [LARGE SCALE GENOMIC DNA]</scope>
    <source>
        <strain evidence="2">MAFF 305830</strain>
    </source>
</reference>
<dbReference type="STRING" id="933852.A0A0C2X810"/>
<sequence length="395" mass="45576">DGAFWNSFLKAIKPGSRNRVVLFASYGNPSGRPLVNVSSMFIPDKERVGLWPVDHGDNIAPAGLLLMQDEFADMVQRRHPRRRFKKDFLDYVYHVTAGHTGAVFDLLEVVLAHKSYRQLRLTKEEYSLETFQSQFPIWELWACLNGTCLFRSGLPTTDELRDEPDTARIFHAVLSNCYVTKKLMDSPADELAFDRCFKSGWLHATRDQEEDRYVFATSLHRWYIGYYLGEKLSDPTSIKDKTLYDFVIQVVQRFSSHQLSSPRNVGASHTQRPPEAQFQDEFYRCSREYSKGSIVSFPEFGGVGRFYISHKKWGIELLGDGHGLEGHSTHFTSLGPYAKMGLADHIILDFRKSQPWKAHPNIPNLYHVVFHDDYKRAYIQFGSTLEKIEEFNLLN</sequence>
<keyword evidence="2" id="KW-1185">Reference proteome</keyword>
<evidence type="ECO:0000313" key="1">
    <source>
        <dbReference type="EMBL" id="KIM25397.1"/>
    </source>
</evidence>
<reference evidence="1 2" key="1">
    <citation type="submission" date="2014-04" db="EMBL/GenBank/DDBJ databases">
        <authorList>
            <consortium name="DOE Joint Genome Institute"/>
            <person name="Kuo A."/>
            <person name="Zuccaro A."/>
            <person name="Kohler A."/>
            <person name="Nagy L.G."/>
            <person name="Floudas D."/>
            <person name="Copeland A."/>
            <person name="Barry K.W."/>
            <person name="Cichocki N."/>
            <person name="Veneault-Fourrey C."/>
            <person name="LaButti K."/>
            <person name="Lindquist E.A."/>
            <person name="Lipzen A."/>
            <person name="Lundell T."/>
            <person name="Morin E."/>
            <person name="Murat C."/>
            <person name="Sun H."/>
            <person name="Tunlid A."/>
            <person name="Henrissat B."/>
            <person name="Grigoriev I.V."/>
            <person name="Hibbett D.S."/>
            <person name="Martin F."/>
            <person name="Nordberg H.P."/>
            <person name="Cantor M.N."/>
            <person name="Hua S.X."/>
        </authorList>
    </citation>
    <scope>NUCLEOTIDE SEQUENCE [LARGE SCALE GENOMIC DNA]</scope>
    <source>
        <strain evidence="1 2">MAFF 305830</strain>
    </source>
</reference>
<accession>A0A0C2X810</accession>
<organism evidence="1 2">
    <name type="scientific">Serendipita vermifera MAFF 305830</name>
    <dbReference type="NCBI Taxonomy" id="933852"/>
    <lineage>
        <taxon>Eukaryota</taxon>
        <taxon>Fungi</taxon>
        <taxon>Dikarya</taxon>
        <taxon>Basidiomycota</taxon>
        <taxon>Agaricomycotina</taxon>
        <taxon>Agaricomycetes</taxon>
        <taxon>Sebacinales</taxon>
        <taxon>Serendipitaceae</taxon>
        <taxon>Serendipita</taxon>
    </lineage>
</organism>
<gene>
    <name evidence="1" type="ORF">M408DRAFT_74414</name>
</gene>
<dbReference type="HOGENOM" id="CLU_018876_1_0_1"/>
<protein>
    <submittedName>
        <fullName evidence="1">Uncharacterized protein</fullName>
    </submittedName>
</protein>
<proteinExistence type="predicted"/>
<name>A0A0C2X810_SERVB</name>
<dbReference type="AlphaFoldDB" id="A0A0C2X810"/>
<evidence type="ECO:0000313" key="2">
    <source>
        <dbReference type="Proteomes" id="UP000054097"/>
    </source>
</evidence>
<feature type="non-terminal residue" evidence="1">
    <location>
        <position position="1"/>
    </location>
</feature>
<dbReference type="OrthoDB" id="5424500at2759"/>
<dbReference type="Proteomes" id="UP000054097">
    <property type="component" value="Unassembled WGS sequence"/>
</dbReference>